<evidence type="ECO:0000313" key="2">
    <source>
        <dbReference type="Proteomes" id="UP001239111"/>
    </source>
</evidence>
<reference evidence="1" key="1">
    <citation type="submission" date="2023-04" db="EMBL/GenBank/DDBJ databases">
        <title>A chromosome-level genome assembly of the parasitoid wasp Eretmocerus hayati.</title>
        <authorList>
            <person name="Zhong Y."/>
            <person name="Liu S."/>
            <person name="Liu Y."/>
        </authorList>
    </citation>
    <scope>NUCLEOTIDE SEQUENCE</scope>
    <source>
        <strain evidence="1">ZJU_SS_LIU_2023</strain>
    </source>
</reference>
<dbReference type="EMBL" id="CM056741">
    <property type="protein sequence ID" value="KAJ8688269.1"/>
    <property type="molecule type" value="Genomic_DNA"/>
</dbReference>
<dbReference type="Proteomes" id="UP001239111">
    <property type="component" value="Chromosome 1"/>
</dbReference>
<protein>
    <submittedName>
        <fullName evidence="1">Uncharacterized protein</fullName>
    </submittedName>
</protein>
<gene>
    <name evidence="1" type="ORF">QAD02_024064</name>
</gene>
<name>A0ACC2PXB7_9HYME</name>
<evidence type="ECO:0000313" key="1">
    <source>
        <dbReference type="EMBL" id="KAJ8688269.1"/>
    </source>
</evidence>
<keyword evidence="2" id="KW-1185">Reference proteome</keyword>
<comment type="caution">
    <text evidence="1">The sequence shown here is derived from an EMBL/GenBank/DDBJ whole genome shotgun (WGS) entry which is preliminary data.</text>
</comment>
<organism evidence="1 2">
    <name type="scientific">Eretmocerus hayati</name>
    <dbReference type="NCBI Taxonomy" id="131215"/>
    <lineage>
        <taxon>Eukaryota</taxon>
        <taxon>Metazoa</taxon>
        <taxon>Ecdysozoa</taxon>
        <taxon>Arthropoda</taxon>
        <taxon>Hexapoda</taxon>
        <taxon>Insecta</taxon>
        <taxon>Pterygota</taxon>
        <taxon>Neoptera</taxon>
        <taxon>Endopterygota</taxon>
        <taxon>Hymenoptera</taxon>
        <taxon>Apocrita</taxon>
        <taxon>Proctotrupomorpha</taxon>
        <taxon>Chalcidoidea</taxon>
        <taxon>Aphelinidae</taxon>
        <taxon>Aphelininae</taxon>
        <taxon>Eretmocerus</taxon>
    </lineage>
</organism>
<sequence length="542" mass="60926">MDPSLRLHYNKCHPSSGLSQPEKLSADRMNKYDQLKWAVSHGKKEMIYSLLDEDTPVNSSSSMHDLRSVLHSSVYFGDPDIVKKLLDRGASANARSCNTETPLILAAKMGKQTITDLLLHAKGLENRCSREKLTHLHIACMRNKVEIVKNLIDSKADVNAAVHSSSISWPGYTPLHFAVHYNCIETVKYLLSIGADITIGDSRKSTPLHLANVIRNDQVIDSILSAHKYVYSNPVNSEGISHFHISCTRNNVDIVKHFIETGVNPRDLVPEKSLNWPSYAAIDFAIYYDCIDVVKLLLLCGETIKSPHSSIFRVSAVHNTGNSDLVKLFFEKYKLQNDTSIEMEKASDIHVSCINNEIESLMKILSEMPSSLNSAIWKGNSLLHLAVKCKNVEVAKYLLSRRADYQAQNFQGKSSLHLAFDHSMREIIELILEDYKNFSENPADHDGISHLHIACAKNNVEAVKRYIKLGVDLNVTVNSDSGLWPGCSPLHIAVKNQSVEVVRLLSLIMRVIHLLMNAIQLHLMWLFDKPKACSRKQMRSKL</sequence>
<proteinExistence type="predicted"/>
<accession>A0ACC2PXB7</accession>